<feature type="domain" description="Neurotransmitter-gated ion-channel transmembrane" evidence="7">
    <location>
        <begin position="240"/>
        <end position="321"/>
    </location>
</feature>
<keyword evidence="5" id="KW-0407">Ion channel</keyword>
<comment type="subcellular location">
    <subcellularLocation>
        <location evidence="1">Membrane</location>
        <topology evidence="1">Multi-pass membrane protein</topology>
    </subcellularLocation>
</comment>
<dbReference type="PROSITE" id="PS00236">
    <property type="entry name" value="NEUROTR_ION_CHANNEL"/>
    <property type="match status" value="1"/>
</dbReference>
<feature type="signal peptide" evidence="5">
    <location>
        <begin position="1"/>
        <end position="20"/>
    </location>
</feature>
<dbReference type="PANTHER" id="PTHR18945">
    <property type="entry name" value="NEUROTRANSMITTER GATED ION CHANNEL"/>
    <property type="match status" value="1"/>
</dbReference>
<evidence type="ECO:0000256" key="4">
    <source>
        <dbReference type="ARBA" id="ARBA00023136"/>
    </source>
</evidence>
<feature type="domain" description="Neurotransmitter-gated ion-channel ligand-binding" evidence="6">
    <location>
        <begin position="31"/>
        <end position="231"/>
    </location>
</feature>
<feature type="transmembrane region" description="Helical" evidence="5">
    <location>
        <begin position="264"/>
        <end position="282"/>
    </location>
</feature>
<evidence type="ECO:0000259" key="7">
    <source>
        <dbReference type="Pfam" id="PF02932"/>
    </source>
</evidence>
<sequence length="449" mass="50156">MVWDVLVLFAFAMTSRDLTALAQTAEDVTRIHQLLGDVNPRIPPSRNLSEPTAVSVAVNLLAINELDTATQTLTLVAWFSITWTNQYLTWDPADYGGAKHFYPDPAEVWRPSIVVQNTKTQLYPLGKFLQITAMADGTNIWYPGDVISTTCRVDVTYFPFDEHTCQVSLVVWSEPGTALLAPMLDKIDLTSFTESSEWELLDTSVRDILVPYSAEGKGDVKLLLELTLKRRASTLVVTVLLPVALLAAINLVVFLIPCESGERISFAVTVLLSYGVFLTFVTDVMPTASDSVSILVLYLYSLFMVSALFLLLSVLTVRLHHFDCSVSPSVAGYVVCLERIVHPGKRFQNRVSSLNNTDDILDDKPRILYRGSLEKLNNPRKGEKQREPREITNSIPKKIQPDSGDEICPPKGMTWKRVVRTVDAFLFRMFSVVLFVATIIVALLILILR</sequence>
<dbReference type="CDD" id="cd19051">
    <property type="entry name" value="LGIC_TM_cation"/>
    <property type="match status" value="1"/>
</dbReference>
<organism evidence="8 9">
    <name type="scientific">Batillaria attramentaria</name>
    <dbReference type="NCBI Taxonomy" id="370345"/>
    <lineage>
        <taxon>Eukaryota</taxon>
        <taxon>Metazoa</taxon>
        <taxon>Spiralia</taxon>
        <taxon>Lophotrochozoa</taxon>
        <taxon>Mollusca</taxon>
        <taxon>Gastropoda</taxon>
        <taxon>Caenogastropoda</taxon>
        <taxon>Sorbeoconcha</taxon>
        <taxon>Cerithioidea</taxon>
        <taxon>Batillariidae</taxon>
        <taxon>Batillaria</taxon>
    </lineage>
</organism>
<comment type="caution">
    <text evidence="8">The sequence shown here is derived from an EMBL/GenBank/DDBJ whole genome shotgun (WGS) entry which is preliminary data.</text>
</comment>
<keyword evidence="4 5" id="KW-0472">Membrane</keyword>
<dbReference type="GO" id="GO:0016020">
    <property type="term" value="C:membrane"/>
    <property type="evidence" value="ECO:0007669"/>
    <property type="project" value="UniProtKB-SubCell"/>
</dbReference>
<dbReference type="PRINTS" id="PR00252">
    <property type="entry name" value="NRIONCHANNEL"/>
</dbReference>
<accession>A0ABD0LL42</accession>
<evidence type="ECO:0000256" key="3">
    <source>
        <dbReference type="ARBA" id="ARBA00022989"/>
    </source>
</evidence>
<reference evidence="8 9" key="1">
    <citation type="journal article" date="2023" name="Sci. Data">
        <title>Genome assembly of the Korean intertidal mud-creeper Batillaria attramentaria.</title>
        <authorList>
            <person name="Patra A.K."/>
            <person name="Ho P.T."/>
            <person name="Jun S."/>
            <person name="Lee S.J."/>
            <person name="Kim Y."/>
            <person name="Won Y.J."/>
        </authorList>
    </citation>
    <scope>NUCLEOTIDE SEQUENCE [LARGE SCALE GENOMIC DNA]</scope>
    <source>
        <strain evidence="8">Wonlab-2016</strain>
    </source>
</reference>
<gene>
    <name evidence="8" type="ORF">BaRGS_00009033</name>
</gene>
<dbReference type="CDD" id="cd18989">
    <property type="entry name" value="LGIC_ECD_cation"/>
    <property type="match status" value="1"/>
</dbReference>
<keyword evidence="5" id="KW-0813">Transport</keyword>
<evidence type="ECO:0000256" key="2">
    <source>
        <dbReference type="ARBA" id="ARBA00022692"/>
    </source>
</evidence>
<dbReference type="Pfam" id="PF02932">
    <property type="entry name" value="Neur_chan_memb"/>
    <property type="match status" value="1"/>
</dbReference>
<dbReference type="SUPFAM" id="SSF90112">
    <property type="entry name" value="Neurotransmitter-gated ion-channel transmembrane pore"/>
    <property type="match status" value="1"/>
</dbReference>
<dbReference type="InterPro" id="IPR036719">
    <property type="entry name" value="Neuro-gated_channel_TM_sf"/>
</dbReference>
<protein>
    <submittedName>
        <fullName evidence="8">Uncharacterized protein</fullName>
    </submittedName>
</protein>
<proteinExistence type="inferred from homology"/>
<feature type="transmembrane region" description="Helical" evidence="5">
    <location>
        <begin position="294"/>
        <end position="317"/>
    </location>
</feature>
<keyword evidence="2 5" id="KW-0812">Transmembrane</keyword>
<keyword evidence="9" id="KW-1185">Reference proteome</keyword>
<evidence type="ECO:0000259" key="6">
    <source>
        <dbReference type="Pfam" id="PF02931"/>
    </source>
</evidence>
<feature type="transmembrane region" description="Helical" evidence="5">
    <location>
        <begin position="235"/>
        <end position="257"/>
    </location>
</feature>
<dbReference type="Gene3D" id="1.20.58.390">
    <property type="entry name" value="Neurotransmitter-gated ion-channel transmembrane domain"/>
    <property type="match status" value="1"/>
</dbReference>
<keyword evidence="5" id="KW-0406">Ion transport</keyword>
<dbReference type="InterPro" id="IPR038050">
    <property type="entry name" value="Neuro_actylchol_rec"/>
</dbReference>
<dbReference type="Pfam" id="PF02931">
    <property type="entry name" value="Neur_chan_LBD"/>
    <property type="match status" value="1"/>
</dbReference>
<evidence type="ECO:0000256" key="1">
    <source>
        <dbReference type="ARBA" id="ARBA00004141"/>
    </source>
</evidence>
<dbReference type="InterPro" id="IPR006201">
    <property type="entry name" value="Neur_channel"/>
</dbReference>
<dbReference type="InterPro" id="IPR036734">
    <property type="entry name" value="Neur_chan_lig-bd_sf"/>
</dbReference>
<dbReference type="FunFam" id="2.70.170.10:FF:000028">
    <property type="entry name" value="AcetylCholine Receptor"/>
    <property type="match status" value="1"/>
</dbReference>
<dbReference type="InterPro" id="IPR018000">
    <property type="entry name" value="Neurotransmitter_ion_chnl_CS"/>
</dbReference>
<evidence type="ECO:0000313" key="8">
    <source>
        <dbReference type="EMBL" id="KAK7499692.1"/>
    </source>
</evidence>
<keyword evidence="5" id="KW-0732">Signal</keyword>
<dbReference type="EMBL" id="JACVVK020000042">
    <property type="protein sequence ID" value="KAK7499692.1"/>
    <property type="molecule type" value="Genomic_DNA"/>
</dbReference>
<dbReference type="Proteomes" id="UP001519460">
    <property type="component" value="Unassembled WGS sequence"/>
</dbReference>
<keyword evidence="3 5" id="KW-1133">Transmembrane helix</keyword>
<feature type="transmembrane region" description="Helical" evidence="5">
    <location>
        <begin position="425"/>
        <end position="448"/>
    </location>
</feature>
<evidence type="ECO:0000256" key="5">
    <source>
        <dbReference type="RuleBase" id="RU000687"/>
    </source>
</evidence>
<dbReference type="SUPFAM" id="SSF63712">
    <property type="entry name" value="Nicotinic receptor ligand binding domain-like"/>
    <property type="match status" value="1"/>
</dbReference>
<dbReference type="Gene3D" id="2.70.170.10">
    <property type="entry name" value="Neurotransmitter-gated ion-channel ligand-binding domain"/>
    <property type="match status" value="1"/>
</dbReference>
<feature type="chain" id="PRO_5044530367" evidence="5">
    <location>
        <begin position="21"/>
        <end position="449"/>
    </location>
</feature>
<dbReference type="AlphaFoldDB" id="A0ABD0LL42"/>
<name>A0ABD0LL42_9CAEN</name>
<comment type="similarity">
    <text evidence="5">Belongs to the ligand-gated ion channel (TC 1.A.9) family.</text>
</comment>
<dbReference type="InterPro" id="IPR006029">
    <property type="entry name" value="Neurotrans-gated_channel_TM"/>
</dbReference>
<evidence type="ECO:0000313" key="9">
    <source>
        <dbReference type="Proteomes" id="UP001519460"/>
    </source>
</evidence>
<dbReference type="InterPro" id="IPR006202">
    <property type="entry name" value="Neur_chan_lig-bd"/>
</dbReference>
<dbReference type="GO" id="GO:0034220">
    <property type="term" value="P:monoatomic ion transmembrane transport"/>
    <property type="evidence" value="ECO:0007669"/>
    <property type="project" value="UniProtKB-KW"/>
</dbReference>